<dbReference type="EMBL" id="BAABJQ010000002">
    <property type="protein sequence ID" value="GAA5179011.1"/>
    <property type="molecule type" value="Genomic_DNA"/>
</dbReference>
<proteinExistence type="predicted"/>
<evidence type="ECO:0000313" key="1">
    <source>
        <dbReference type="EMBL" id="GAA5179011.1"/>
    </source>
</evidence>
<name>A0ABP9RLN3_9ACTN</name>
<dbReference type="InterPro" id="IPR006311">
    <property type="entry name" value="TAT_signal"/>
</dbReference>
<dbReference type="RefSeq" id="WP_345626128.1">
    <property type="nucleotide sequence ID" value="NZ_BAABJQ010000002.1"/>
</dbReference>
<protein>
    <recommendedName>
        <fullName evidence="3">Tat (Twin-arginine translocation) pathway signal sequence</fullName>
    </recommendedName>
</protein>
<comment type="caution">
    <text evidence="1">The sequence shown here is derived from an EMBL/GenBank/DDBJ whole genome shotgun (WGS) entry which is preliminary data.</text>
</comment>
<keyword evidence="2" id="KW-1185">Reference proteome</keyword>
<organism evidence="1 2">
    <name type="scientific">Rugosimonospora acidiphila</name>
    <dbReference type="NCBI Taxonomy" id="556531"/>
    <lineage>
        <taxon>Bacteria</taxon>
        <taxon>Bacillati</taxon>
        <taxon>Actinomycetota</taxon>
        <taxon>Actinomycetes</taxon>
        <taxon>Micromonosporales</taxon>
        <taxon>Micromonosporaceae</taxon>
        <taxon>Rugosimonospora</taxon>
    </lineage>
</organism>
<dbReference type="PROSITE" id="PS51318">
    <property type="entry name" value="TAT"/>
    <property type="match status" value="1"/>
</dbReference>
<evidence type="ECO:0000313" key="2">
    <source>
        <dbReference type="Proteomes" id="UP001501570"/>
    </source>
</evidence>
<reference evidence="2" key="1">
    <citation type="journal article" date="2019" name="Int. J. Syst. Evol. Microbiol.">
        <title>The Global Catalogue of Microorganisms (GCM) 10K type strain sequencing project: providing services to taxonomists for standard genome sequencing and annotation.</title>
        <authorList>
            <consortium name="The Broad Institute Genomics Platform"/>
            <consortium name="The Broad Institute Genome Sequencing Center for Infectious Disease"/>
            <person name="Wu L."/>
            <person name="Ma J."/>
        </authorList>
    </citation>
    <scope>NUCLEOTIDE SEQUENCE [LARGE SCALE GENOMIC DNA]</scope>
    <source>
        <strain evidence="2">JCM 18304</strain>
    </source>
</reference>
<accession>A0ABP9RLN3</accession>
<sequence length="449" mass="47192">MTDQRDAEGSGASRRDVLRTAGLAAAAIGATQLTGQAAASASAAVDPSVRLDVVDFVDGFYVLEARARVAGTAMSAPLRMRDGLNVEVTSGAGTITEDPYTGDILLKAEVGEQISARAVIPADTAAARAAGVKASGSVGGDSTPLVTYPGDLADPEARVAMAGGGACVSALSGESIGALMTTMAAHMTAERQDAVAAVGANTVTSQLRVRAAVMGNVIPFSATHREIRWRHARYYGSDDVLGLLRFTYQQDKLSAVTMDSLGGASFFPASAENVLYCRMEMLDLGGSAISTDPMRLPNPSMNWPVYATPMQLSRPITFYDEAAPDREVMQIIKNELRLYDYNGVTIKKLAAKTLASGVLKTAFQVTNQTETPFTGRWMMIGDHTDVTFASTDAPLTLGPAGSKTATQVVEVNAPIRKRLVSQRVAFAVMSLSEPAVLGITPITFKFPGA</sequence>
<gene>
    <name evidence="1" type="ORF">GCM10023322_07660</name>
</gene>
<dbReference type="Proteomes" id="UP001501570">
    <property type="component" value="Unassembled WGS sequence"/>
</dbReference>
<evidence type="ECO:0008006" key="3">
    <source>
        <dbReference type="Google" id="ProtNLM"/>
    </source>
</evidence>